<name>A0A975J0V0_9BACT</name>
<evidence type="ECO:0000313" key="3">
    <source>
        <dbReference type="Proteomes" id="UP000676169"/>
    </source>
</evidence>
<evidence type="ECO:0000256" key="1">
    <source>
        <dbReference type="SAM" id="Phobius"/>
    </source>
</evidence>
<dbReference type="Proteomes" id="UP000676169">
    <property type="component" value="Chromosome"/>
</dbReference>
<feature type="transmembrane region" description="Helical" evidence="1">
    <location>
        <begin position="191"/>
        <end position="212"/>
    </location>
</feature>
<feature type="transmembrane region" description="Helical" evidence="1">
    <location>
        <begin position="159"/>
        <end position="179"/>
    </location>
</feature>
<sequence>MAPFPRQLRLARILLILGALLLVTAQFLPWEHIVVNHDYFIPQATTRFSQMPHVHHVWLSFPTNDIIDSPRTLEPHRPPRLVTADICPEGYPNRISIHHLPDLWAYGRALNSDILRRWNLGWPLLDLAVWTIALPSLLALPFFAGLFARARPLLWLTRFFACCLLIWLVRNLVLVTTGYPDASLKNIGSGYWMTLDALAMEITALFLIPNAAKHHLRQTS</sequence>
<accession>A0A975J0V0</accession>
<gene>
    <name evidence="2" type="ORF">KBB96_03505</name>
</gene>
<protein>
    <submittedName>
        <fullName evidence="2">Uncharacterized protein</fullName>
    </submittedName>
</protein>
<dbReference type="AlphaFoldDB" id="A0A975J0V0"/>
<dbReference type="RefSeq" id="WP_211632323.1">
    <property type="nucleotide sequence ID" value="NZ_CP073100.1"/>
</dbReference>
<proteinExistence type="predicted"/>
<reference evidence="2" key="1">
    <citation type="submission" date="2021-04" db="EMBL/GenBank/DDBJ databases">
        <title>Luteolibacter sp. 32A isolated from the skin of an Anderson's salamander (Ambystoma andersonii).</title>
        <authorList>
            <person name="Spergser J."/>
            <person name="Busse H.-J."/>
        </authorList>
    </citation>
    <scope>NUCLEOTIDE SEQUENCE</scope>
    <source>
        <strain evidence="2">32A</strain>
    </source>
</reference>
<keyword evidence="3" id="KW-1185">Reference proteome</keyword>
<dbReference type="KEGG" id="lamb:KBB96_03505"/>
<dbReference type="EMBL" id="CP073100">
    <property type="protein sequence ID" value="QUE51960.1"/>
    <property type="molecule type" value="Genomic_DNA"/>
</dbReference>
<organism evidence="2 3">
    <name type="scientific">Luteolibacter ambystomatis</name>
    <dbReference type="NCBI Taxonomy" id="2824561"/>
    <lineage>
        <taxon>Bacteria</taxon>
        <taxon>Pseudomonadati</taxon>
        <taxon>Verrucomicrobiota</taxon>
        <taxon>Verrucomicrobiia</taxon>
        <taxon>Verrucomicrobiales</taxon>
        <taxon>Verrucomicrobiaceae</taxon>
        <taxon>Luteolibacter</taxon>
    </lineage>
</organism>
<keyword evidence="1" id="KW-1133">Transmembrane helix</keyword>
<keyword evidence="1" id="KW-0472">Membrane</keyword>
<feature type="transmembrane region" description="Helical" evidence="1">
    <location>
        <begin position="127"/>
        <end position="147"/>
    </location>
</feature>
<evidence type="ECO:0000313" key="2">
    <source>
        <dbReference type="EMBL" id="QUE51960.1"/>
    </source>
</evidence>
<keyword evidence="1" id="KW-0812">Transmembrane</keyword>